<feature type="transmembrane region" description="Helical" evidence="6">
    <location>
        <begin position="268"/>
        <end position="289"/>
    </location>
</feature>
<comment type="subcellular location">
    <subcellularLocation>
        <location evidence="1">Cell membrane</location>
        <topology evidence="1">Multi-pass membrane protein</topology>
    </subcellularLocation>
</comment>
<dbReference type="InterPro" id="IPR038766">
    <property type="entry name" value="Membrane_comp_ABC_pdt"/>
</dbReference>
<keyword evidence="3 6" id="KW-0812">Transmembrane</keyword>
<dbReference type="PANTHER" id="PTHR30287">
    <property type="entry name" value="MEMBRANE COMPONENT OF PREDICTED ABC SUPERFAMILY METABOLITE UPTAKE TRANSPORTER"/>
    <property type="match status" value="1"/>
</dbReference>
<evidence type="ECO:0000256" key="1">
    <source>
        <dbReference type="ARBA" id="ARBA00004651"/>
    </source>
</evidence>
<keyword evidence="2" id="KW-1003">Cell membrane</keyword>
<evidence type="ECO:0000313" key="8">
    <source>
        <dbReference type="EMBL" id="GIE69915.1"/>
    </source>
</evidence>
<feature type="transmembrane region" description="Helical" evidence="6">
    <location>
        <begin position="375"/>
        <end position="397"/>
    </location>
</feature>
<evidence type="ECO:0000256" key="4">
    <source>
        <dbReference type="ARBA" id="ARBA00022989"/>
    </source>
</evidence>
<feature type="transmembrane region" description="Helical" evidence="6">
    <location>
        <begin position="47"/>
        <end position="70"/>
    </location>
</feature>
<feature type="transmembrane region" description="Helical" evidence="6">
    <location>
        <begin position="309"/>
        <end position="331"/>
    </location>
</feature>
<sequence length="760" mass="78490">MTAGDRTEGRRGGGPVTAIDLTRGRFAWLSDLALAVRLSVAGGRSGWLRLTMIAAGVGLGVAMLLLVAAVPTAGAAREQRRNDRATGAAAEQAGPGTLLVLTVETRFRDVTVRGRMVRAEGARAPVPPGLSRVPAAGELVVSPALAALLDGPGGELLAERWPARVTGTIAATGLSGPDEVYFYLGSGTLRPDGGATRVTSFGGGAPSAADPTMVTLAIIGLVIVLLPVLIFVMTAVRFGSETRERQLAAIRLVGADSRMTHRIAAGDSLVGAVLGLAVGALGFLAARPFVGGLLPADFTPYPKDLEPGLTLVASIVILVPVGAVLVTVSALRRVIIEPLGVVRRGIVRRRRLWWRLLPPAAGVALLAGGQLAAGVLLLLVGVVSLLPWLVQAVVRRLGGGSVAWQLGVRRLQLDSDTAVRAVSGIAVSVAGVIAIQGLLGASVAATSEAEPPKDRFQAAVFTNGADGTGWATELSATAGVREVRMSGYGQLGDYLVRLGDCDVLRQFAPLPSCADGDSFVATMPGWESGSLPAGETVPFTGADRPLGSWTAPAGRPTVRLYTSAAGPMEYLATPGALGIRPDLRGTTTDAFLITLDPGDPDAIERLRTTMTRVAPDAPLQVYGDEHLTRQFQGAQQVAQSCAVLLLLFIGASMLVNVVEQLRERRRLLAVLTAFGATRRVLSASVFYQVAIPAAIGIALAVVTGGGLSATLLSATGAPVDLDWPAITGITTAGITMVLAVTAASLPLLARLTKAQELRSE</sequence>
<comment type="caution">
    <text evidence="8">The sequence shown here is derived from an EMBL/GenBank/DDBJ whole genome shotgun (WGS) entry which is preliminary data.</text>
</comment>
<feature type="transmembrane region" description="Helical" evidence="6">
    <location>
        <begin position="352"/>
        <end position="369"/>
    </location>
</feature>
<evidence type="ECO:0000256" key="2">
    <source>
        <dbReference type="ARBA" id="ARBA00022475"/>
    </source>
</evidence>
<feature type="transmembrane region" description="Helical" evidence="6">
    <location>
        <begin position="418"/>
        <end position="439"/>
    </location>
</feature>
<evidence type="ECO:0000313" key="9">
    <source>
        <dbReference type="Proteomes" id="UP000624709"/>
    </source>
</evidence>
<keyword evidence="5 6" id="KW-0472">Membrane</keyword>
<feature type="domain" description="ABC3 transporter permease C-terminal" evidence="7">
    <location>
        <begin position="219"/>
        <end position="329"/>
    </location>
</feature>
<protein>
    <recommendedName>
        <fullName evidence="7">ABC3 transporter permease C-terminal domain-containing protein</fullName>
    </recommendedName>
</protein>
<dbReference type="Proteomes" id="UP000624709">
    <property type="component" value="Unassembled WGS sequence"/>
</dbReference>
<keyword evidence="4 6" id="KW-1133">Transmembrane helix</keyword>
<feature type="transmembrane region" description="Helical" evidence="6">
    <location>
        <begin position="685"/>
        <end position="705"/>
    </location>
</feature>
<evidence type="ECO:0000256" key="3">
    <source>
        <dbReference type="ARBA" id="ARBA00022692"/>
    </source>
</evidence>
<evidence type="ECO:0000259" key="7">
    <source>
        <dbReference type="Pfam" id="PF02687"/>
    </source>
</evidence>
<dbReference type="EMBL" id="BOMS01000093">
    <property type="protein sequence ID" value="GIE69915.1"/>
    <property type="molecule type" value="Genomic_DNA"/>
</dbReference>
<dbReference type="InterPro" id="IPR003838">
    <property type="entry name" value="ABC3_permease_C"/>
</dbReference>
<reference evidence="8 9" key="1">
    <citation type="submission" date="2021-01" db="EMBL/GenBank/DDBJ databases">
        <title>Whole genome shotgun sequence of Actinoplanes palleronii NBRC 14916.</title>
        <authorList>
            <person name="Komaki H."/>
            <person name="Tamura T."/>
        </authorList>
    </citation>
    <scope>NUCLEOTIDE SEQUENCE [LARGE SCALE GENOMIC DNA]</scope>
    <source>
        <strain evidence="8 9">NBRC 14916</strain>
    </source>
</reference>
<feature type="domain" description="ABC3 transporter permease C-terminal" evidence="7">
    <location>
        <begin position="642"/>
        <end position="750"/>
    </location>
</feature>
<dbReference type="Pfam" id="PF02687">
    <property type="entry name" value="FtsX"/>
    <property type="match status" value="2"/>
</dbReference>
<accession>A0ABQ4BH24</accession>
<gene>
    <name evidence="8" type="ORF">Apa02nite_060230</name>
</gene>
<evidence type="ECO:0000256" key="6">
    <source>
        <dbReference type="SAM" id="Phobius"/>
    </source>
</evidence>
<dbReference type="PANTHER" id="PTHR30287:SF2">
    <property type="entry name" value="BLL1001 PROTEIN"/>
    <property type="match status" value="1"/>
</dbReference>
<name>A0ABQ4BH24_9ACTN</name>
<organism evidence="8 9">
    <name type="scientific">Actinoplanes palleronii</name>
    <dbReference type="NCBI Taxonomy" id="113570"/>
    <lineage>
        <taxon>Bacteria</taxon>
        <taxon>Bacillati</taxon>
        <taxon>Actinomycetota</taxon>
        <taxon>Actinomycetes</taxon>
        <taxon>Micromonosporales</taxon>
        <taxon>Micromonosporaceae</taxon>
        <taxon>Actinoplanes</taxon>
    </lineage>
</organism>
<feature type="transmembrane region" description="Helical" evidence="6">
    <location>
        <begin position="725"/>
        <end position="749"/>
    </location>
</feature>
<feature type="transmembrane region" description="Helical" evidence="6">
    <location>
        <begin position="213"/>
        <end position="236"/>
    </location>
</feature>
<keyword evidence="9" id="KW-1185">Reference proteome</keyword>
<evidence type="ECO:0000256" key="5">
    <source>
        <dbReference type="ARBA" id="ARBA00023136"/>
    </source>
</evidence>
<proteinExistence type="predicted"/>
<feature type="transmembrane region" description="Helical" evidence="6">
    <location>
        <begin position="637"/>
        <end position="658"/>
    </location>
</feature>